<reference evidence="1 2" key="1">
    <citation type="submission" date="2019-07" db="EMBL/GenBank/DDBJ databases">
        <authorList>
            <person name="Kim J."/>
        </authorList>
    </citation>
    <scope>NUCLEOTIDE SEQUENCE [LARGE SCALE GENOMIC DNA]</scope>
    <source>
        <strain evidence="2">dk17</strain>
    </source>
</reference>
<evidence type="ECO:0000313" key="2">
    <source>
        <dbReference type="Proteomes" id="UP000320042"/>
    </source>
</evidence>
<gene>
    <name evidence="1" type="ORF">FPZ43_16100</name>
</gene>
<dbReference type="RefSeq" id="WP_146382963.1">
    <property type="nucleotide sequence ID" value="NZ_VOEJ01000008.1"/>
</dbReference>
<accession>A0A563U3A0</accession>
<protein>
    <submittedName>
        <fullName evidence="1">Uncharacterized protein</fullName>
    </submittedName>
</protein>
<comment type="caution">
    <text evidence="1">The sequence shown here is derived from an EMBL/GenBank/DDBJ whole genome shotgun (WGS) entry which is preliminary data.</text>
</comment>
<organism evidence="1 2">
    <name type="scientific">Mucilaginibacter pallidiroseus</name>
    <dbReference type="NCBI Taxonomy" id="2599295"/>
    <lineage>
        <taxon>Bacteria</taxon>
        <taxon>Pseudomonadati</taxon>
        <taxon>Bacteroidota</taxon>
        <taxon>Sphingobacteriia</taxon>
        <taxon>Sphingobacteriales</taxon>
        <taxon>Sphingobacteriaceae</taxon>
        <taxon>Mucilaginibacter</taxon>
    </lineage>
</organism>
<keyword evidence="2" id="KW-1185">Reference proteome</keyword>
<dbReference type="OrthoDB" id="797086at2"/>
<name>A0A563U3A0_9SPHI</name>
<dbReference type="EMBL" id="VOEJ01000008">
    <property type="protein sequence ID" value="TWR25805.1"/>
    <property type="molecule type" value="Genomic_DNA"/>
</dbReference>
<sequence length="107" mass="12113">MDSPDQDFLKEYGPLHVPYKYDKADTLQNKIVYALADLEYATAKQVGVKLNELEPEISAEQHQQDAQIVLEDLFNNGRIRGNDSTDNRQYNLGKIEIPNSGKADALF</sequence>
<proteinExistence type="predicted"/>
<evidence type="ECO:0000313" key="1">
    <source>
        <dbReference type="EMBL" id="TWR25805.1"/>
    </source>
</evidence>
<dbReference type="Proteomes" id="UP000320042">
    <property type="component" value="Unassembled WGS sequence"/>
</dbReference>
<dbReference type="AlphaFoldDB" id="A0A563U3A0"/>